<dbReference type="GO" id="GO:1903806">
    <property type="term" value="P:L-isoleucine import across plasma membrane"/>
    <property type="evidence" value="ECO:0007669"/>
    <property type="project" value="TreeGrafter"/>
</dbReference>
<dbReference type="KEGG" id="tnp:Tnap_1629"/>
<dbReference type="GO" id="GO:0042941">
    <property type="term" value="P:D-alanine transmembrane transport"/>
    <property type="evidence" value="ECO:0007669"/>
    <property type="project" value="TreeGrafter"/>
</dbReference>
<protein>
    <submittedName>
        <fullName evidence="11">Inner-membrane translocator</fullName>
    </submittedName>
</protein>
<keyword evidence="4" id="KW-0997">Cell inner membrane</keyword>
<reference evidence="11 12" key="1">
    <citation type="submission" date="2009-12" db="EMBL/GenBank/DDBJ databases">
        <title>Complete sequence of Thermotoga petrophila RKU-1.</title>
        <authorList>
            <consortium name="US DOE Joint Genome Institute"/>
            <person name="Lucas S."/>
            <person name="Copeland A."/>
            <person name="Lapidus A."/>
            <person name="Glavina del Rio T."/>
            <person name="Dalin E."/>
            <person name="Tice H."/>
            <person name="Bruce D."/>
            <person name="Goodwin L."/>
            <person name="Pitluck S."/>
            <person name="Munk A.C."/>
            <person name="Brettin T."/>
            <person name="Detter J.C."/>
            <person name="Han C."/>
            <person name="Tapia R."/>
            <person name="Larimer F."/>
            <person name="Land M."/>
            <person name="Hauser L."/>
            <person name="Kyrpides N."/>
            <person name="Mikhailova N."/>
            <person name="Nelson K.E."/>
            <person name="Gogarten J.P."/>
            <person name="Noll K.M."/>
        </authorList>
    </citation>
    <scope>NUCLEOTIDE SEQUENCE [LARGE SCALE GENOMIC DNA]</scope>
    <source>
        <strain evidence="12">ATCC BAA-489 / DSM 13996 / JCM 10882 / RKU-10</strain>
    </source>
</reference>
<evidence type="ECO:0000256" key="3">
    <source>
        <dbReference type="ARBA" id="ARBA00022475"/>
    </source>
</evidence>
<keyword evidence="6" id="KW-0029">Amino-acid transport</keyword>
<dbReference type="CDD" id="cd06582">
    <property type="entry name" value="TM_PBP1_LivH_like"/>
    <property type="match status" value="1"/>
</dbReference>
<organism evidence="11 12">
    <name type="scientific">Thermotoga petrophila (strain ATCC BAA-489 / DSM 13996 / JCM 10882 / RKU-10)</name>
    <name type="common">Thermotoga naphthophila</name>
    <dbReference type="NCBI Taxonomy" id="590168"/>
    <lineage>
        <taxon>Bacteria</taxon>
        <taxon>Thermotogati</taxon>
        <taxon>Thermotogota</taxon>
        <taxon>Thermotogae</taxon>
        <taxon>Thermotogales</taxon>
        <taxon>Thermotogaceae</taxon>
        <taxon>Thermotoga</taxon>
    </lineage>
</organism>
<feature type="transmembrane region" description="Helical" evidence="10">
    <location>
        <begin position="104"/>
        <end position="125"/>
    </location>
</feature>
<dbReference type="InterPro" id="IPR001851">
    <property type="entry name" value="ABC_transp_permease"/>
</dbReference>
<evidence type="ECO:0000256" key="9">
    <source>
        <dbReference type="ARBA" id="ARBA00037998"/>
    </source>
</evidence>
<dbReference type="AlphaFoldDB" id="D2C4P7"/>
<keyword evidence="12" id="KW-1185">Reference proteome</keyword>
<evidence type="ECO:0000256" key="7">
    <source>
        <dbReference type="ARBA" id="ARBA00022989"/>
    </source>
</evidence>
<name>D2C4P7_THEP2</name>
<dbReference type="GO" id="GO:0015808">
    <property type="term" value="P:L-alanine transport"/>
    <property type="evidence" value="ECO:0007669"/>
    <property type="project" value="TreeGrafter"/>
</dbReference>
<dbReference type="GO" id="GO:0015190">
    <property type="term" value="F:L-leucine transmembrane transporter activity"/>
    <property type="evidence" value="ECO:0007669"/>
    <property type="project" value="TreeGrafter"/>
</dbReference>
<feature type="transmembrane region" description="Helical" evidence="10">
    <location>
        <begin position="150"/>
        <end position="173"/>
    </location>
</feature>
<dbReference type="GO" id="GO:0015192">
    <property type="term" value="F:L-phenylalanine transmembrane transporter activity"/>
    <property type="evidence" value="ECO:0007669"/>
    <property type="project" value="TreeGrafter"/>
</dbReference>
<sequence>MIRKEGERVVFFLQNLFNGIMLGGLYALIAIGYTMVYGILRLINFAHGDVMMMGVYFAFYAATLLSLNPLFSAIVAILGAAVLGFLIDRVAYKPLRNAPRISALITAIGVSFFLESLAVVVFGAIPKSFLNVFKDRTILNKVLTLAGARIPLLTFLVIFITIVILIVLFFIVYRTKIGMAMRAISMDIPTTALMGVNVDAVIGFTFALGSALAAASGIMWAMRFPNVHPYMGFMPGLKAFIAAVFGGIGSIPGAVLGGVLLGLIEIFLAAYFPAVMGYRDAFAFIILIIILLVKPSGLLGKKIVEKV</sequence>
<feature type="transmembrane region" description="Helical" evidence="10">
    <location>
        <begin position="194"/>
        <end position="221"/>
    </location>
</feature>
<evidence type="ECO:0000256" key="10">
    <source>
        <dbReference type="SAM" id="Phobius"/>
    </source>
</evidence>
<keyword evidence="2" id="KW-0813">Transport</keyword>
<dbReference type="GO" id="GO:0005886">
    <property type="term" value="C:plasma membrane"/>
    <property type="evidence" value="ECO:0007669"/>
    <property type="project" value="UniProtKB-SubCell"/>
</dbReference>
<evidence type="ECO:0000256" key="1">
    <source>
        <dbReference type="ARBA" id="ARBA00004651"/>
    </source>
</evidence>
<comment type="similarity">
    <text evidence="9">Belongs to the binding-protein-dependent transport system permease family. LivHM subfamily.</text>
</comment>
<evidence type="ECO:0000256" key="2">
    <source>
        <dbReference type="ARBA" id="ARBA00022448"/>
    </source>
</evidence>
<feature type="transmembrane region" description="Helical" evidence="10">
    <location>
        <begin position="20"/>
        <end position="43"/>
    </location>
</feature>
<dbReference type="GO" id="GO:0005304">
    <property type="term" value="F:L-valine transmembrane transporter activity"/>
    <property type="evidence" value="ECO:0007669"/>
    <property type="project" value="TreeGrafter"/>
</dbReference>
<keyword evidence="7 10" id="KW-1133">Transmembrane helix</keyword>
<dbReference type="Proteomes" id="UP000000940">
    <property type="component" value="Chromosome"/>
</dbReference>
<evidence type="ECO:0000256" key="4">
    <source>
        <dbReference type="ARBA" id="ARBA00022519"/>
    </source>
</evidence>
<gene>
    <name evidence="11" type="ordered locus">Tnap_1629</name>
</gene>
<evidence type="ECO:0000313" key="12">
    <source>
        <dbReference type="Proteomes" id="UP000000940"/>
    </source>
</evidence>
<evidence type="ECO:0000256" key="5">
    <source>
        <dbReference type="ARBA" id="ARBA00022692"/>
    </source>
</evidence>
<evidence type="ECO:0000256" key="8">
    <source>
        <dbReference type="ARBA" id="ARBA00023136"/>
    </source>
</evidence>
<dbReference type="HOGENOM" id="CLU_039929_3_0_0"/>
<evidence type="ECO:0000313" key="11">
    <source>
        <dbReference type="EMBL" id="ADA67701.1"/>
    </source>
</evidence>
<dbReference type="Pfam" id="PF02653">
    <property type="entry name" value="BPD_transp_2"/>
    <property type="match status" value="1"/>
</dbReference>
<accession>D2C4P7</accession>
<evidence type="ECO:0000256" key="6">
    <source>
        <dbReference type="ARBA" id="ARBA00022970"/>
    </source>
</evidence>
<keyword evidence="8 10" id="KW-0472">Membrane</keyword>
<proteinExistence type="inferred from homology"/>
<comment type="subcellular location">
    <subcellularLocation>
        <location evidence="1">Cell membrane</location>
        <topology evidence="1">Multi-pass membrane protein</topology>
    </subcellularLocation>
</comment>
<keyword evidence="5 10" id="KW-0812">Transmembrane</keyword>
<dbReference type="EMBL" id="CP001839">
    <property type="protein sequence ID" value="ADA67701.1"/>
    <property type="molecule type" value="Genomic_DNA"/>
</dbReference>
<dbReference type="GO" id="GO:0015188">
    <property type="term" value="F:L-isoleucine transmembrane transporter activity"/>
    <property type="evidence" value="ECO:0007669"/>
    <property type="project" value="TreeGrafter"/>
</dbReference>
<dbReference type="InterPro" id="IPR052157">
    <property type="entry name" value="BCAA_transport_permease"/>
</dbReference>
<dbReference type="PANTHER" id="PTHR11795:SF371">
    <property type="entry name" value="HIGH-AFFINITY BRANCHED-CHAIN AMINO ACID TRANSPORT SYSTEM PERMEASE PROTEIN LIVH"/>
    <property type="match status" value="1"/>
</dbReference>
<keyword evidence="3" id="KW-1003">Cell membrane</keyword>
<feature type="transmembrane region" description="Helical" evidence="10">
    <location>
        <begin position="281"/>
        <end position="300"/>
    </location>
</feature>
<dbReference type="PANTHER" id="PTHR11795">
    <property type="entry name" value="BRANCHED-CHAIN AMINO ACID TRANSPORT SYSTEM PERMEASE PROTEIN LIVH"/>
    <property type="match status" value="1"/>
</dbReference>